<dbReference type="AlphaFoldDB" id="A0A2N5N0I6"/>
<reference evidence="1 2" key="1">
    <citation type="submission" date="2017-05" db="EMBL/GenBank/DDBJ databases">
        <title>Functional genome analysis of Paenibacillus pasadenensis strain R16: insights on endophytic life style and antifungal activity.</title>
        <authorList>
            <person name="Passera A."/>
            <person name="Marcolungo L."/>
            <person name="Casati P."/>
            <person name="Brasca M."/>
            <person name="Quaglino F."/>
            <person name="Delledonne M."/>
        </authorList>
    </citation>
    <scope>NUCLEOTIDE SEQUENCE [LARGE SCALE GENOMIC DNA]</scope>
    <source>
        <strain evidence="1 2">R16</strain>
    </source>
</reference>
<evidence type="ECO:0008006" key="3">
    <source>
        <dbReference type="Google" id="ProtNLM"/>
    </source>
</evidence>
<dbReference type="OrthoDB" id="9801593at2"/>
<proteinExistence type="predicted"/>
<accession>A0A2N5N0I6</accession>
<comment type="caution">
    <text evidence="1">The sequence shown here is derived from an EMBL/GenBank/DDBJ whole genome shotgun (WGS) entry which is preliminary data.</text>
</comment>
<organism evidence="1 2">
    <name type="scientific">Paenibacillus pasadenensis</name>
    <dbReference type="NCBI Taxonomy" id="217090"/>
    <lineage>
        <taxon>Bacteria</taxon>
        <taxon>Bacillati</taxon>
        <taxon>Bacillota</taxon>
        <taxon>Bacilli</taxon>
        <taxon>Bacillales</taxon>
        <taxon>Paenibacillaceae</taxon>
        <taxon>Paenibacillus</taxon>
    </lineage>
</organism>
<sequence length="256" mass="28340">MQSKFIDWRADALAGEDSLSLTYHLNSSHYPQLEVLTRSRMKMLRKLFAQMNAPATPAKRYFSAPHSRLADDPEAEAEGGLNDHPALRRLLVRLRRQQPQTAPFADFGPLEELGGAALDSPELYILSRSLATKRLELFYFHPHGDCLQELGAPDEERCSALFDPAVNAGPLQGAIFVAANLHRSLQLFGERGYRLSLLEGGRITERLAACSAGSGLRLQPVLGFYDSRVHQLLGLDGQYEVALSCLLLQAEPEASR</sequence>
<keyword evidence="2" id="KW-1185">Reference proteome</keyword>
<dbReference type="SUPFAM" id="SSF55469">
    <property type="entry name" value="FMN-dependent nitroreductase-like"/>
    <property type="match status" value="1"/>
</dbReference>
<dbReference type="RefSeq" id="WP_043111465.1">
    <property type="nucleotide sequence ID" value="NZ_BIMM01000006.1"/>
</dbReference>
<protein>
    <recommendedName>
        <fullName evidence="3">Nitroreductase domain-containing protein</fullName>
    </recommendedName>
</protein>
<dbReference type="InterPro" id="IPR000415">
    <property type="entry name" value="Nitroreductase-like"/>
</dbReference>
<evidence type="ECO:0000313" key="2">
    <source>
        <dbReference type="Proteomes" id="UP000234789"/>
    </source>
</evidence>
<dbReference type="GO" id="GO:0016491">
    <property type="term" value="F:oxidoreductase activity"/>
    <property type="evidence" value="ECO:0007669"/>
    <property type="project" value="InterPro"/>
</dbReference>
<gene>
    <name evidence="1" type="ORF">B8V81_2263</name>
</gene>
<name>A0A2N5N0I6_9BACL</name>
<evidence type="ECO:0000313" key="1">
    <source>
        <dbReference type="EMBL" id="PLT43832.1"/>
    </source>
</evidence>
<dbReference type="Gene3D" id="3.40.109.10">
    <property type="entry name" value="NADH Oxidase"/>
    <property type="match status" value="1"/>
</dbReference>
<dbReference type="Proteomes" id="UP000234789">
    <property type="component" value="Unassembled WGS sequence"/>
</dbReference>
<dbReference type="EMBL" id="NFEZ01000004">
    <property type="protein sequence ID" value="PLT43832.1"/>
    <property type="molecule type" value="Genomic_DNA"/>
</dbReference>